<evidence type="ECO:0000256" key="1">
    <source>
        <dbReference type="ARBA" id="ARBA00004651"/>
    </source>
</evidence>
<dbReference type="GO" id="GO:0004713">
    <property type="term" value="F:protein tyrosine kinase activity"/>
    <property type="evidence" value="ECO:0007669"/>
    <property type="project" value="TreeGrafter"/>
</dbReference>
<reference evidence="9 10" key="1">
    <citation type="submission" date="2011-12" db="EMBL/GenBank/DDBJ databases">
        <title>The Genome Sequence of Prevotella maculosa OT 289.</title>
        <authorList>
            <consortium name="The Broad Institute Genome Sequencing Platform"/>
            <person name="Earl A."/>
            <person name="Ward D."/>
            <person name="Feldgarden M."/>
            <person name="Gevers D."/>
            <person name="Izard J."/>
            <person name="Blanton J.M."/>
            <person name="Mathney J."/>
            <person name="Tanner A.C."/>
            <person name="Dewhirst F.E."/>
            <person name="Young S.K."/>
            <person name="Zeng Q."/>
            <person name="Gargeya S."/>
            <person name="Fitzgerald M."/>
            <person name="Haas B."/>
            <person name="Abouelleil A."/>
            <person name="Alvarado L."/>
            <person name="Arachchi H.M."/>
            <person name="Berlin A."/>
            <person name="Chapman S.B."/>
            <person name="Gearin G."/>
            <person name="Goldberg J."/>
            <person name="Griggs A."/>
            <person name="Gujja S."/>
            <person name="Hansen M."/>
            <person name="Heiman D."/>
            <person name="Howarth C."/>
            <person name="Larimer J."/>
            <person name="Lui A."/>
            <person name="MacDonald P.J.P."/>
            <person name="McCowen C."/>
            <person name="Montmayeur A."/>
            <person name="Murphy C."/>
            <person name="Neiman D."/>
            <person name="Pearson M."/>
            <person name="Priest M."/>
            <person name="Roberts A."/>
            <person name="Saif S."/>
            <person name="Shea T."/>
            <person name="Sisk P."/>
            <person name="Stolte C."/>
            <person name="Sykes S."/>
            <person name="Wortman J."/>
            <person name="Nusbaum C."/>
            <person name="Birren B."/>
        </authorList>
    </citation>
    <scope>NUCLEOTIDE SEQUENCE [LARGE SCALE GENOMIC DNA]</scope>
    <source>
        <strain evidence="9 10">OT 289</strain>
    </source>
</reference>
<dbReference type="Proteomes" id="UP000003167">
    <property type="component" value="Unassembled WGS sequence"/>
</dbReference>
<evidence type="ECO:0000259" key="7">
    <source>
        <dbReference type="Pfam" id="PF02706"/>
    </source>
</evidence>
<evidence type="ECO:0000313" key="9">
    <source>
        <dbReference type="EMBL" id="EHO70698.1"/>
    </source>
</evidence>
<dbReference type="PATRIC" id="fig|999422.3.peg.1365"/>
<evidence type="ECO:0000256" key="4">
    <source>
        <dbReference type="ARBA" id="ARBA00022989"/>
    </source>
</evidence>
<keyword evidence="4 6" id="KW-1133">Transmembrane helix</keyword>
<organism evidence="9 10">
    <name type="scientific">Segatella maculosa OT 289</name>
    <dbReference type="NCBI Taxonomy" id="999422"/>
    <lineage>
        <taxon>Bacteria</taxon>
        <taxon>Pseudomonadati</taxon>
        <taxon>Bacteroidota</taxon>
        <taxon>Bacteroidia</taxon>
        <taxon>Bacteroidales</taxon>
        <taxon>Prevotellaceae</taxon>
        <taxon>Segatella</taxon>
    </lineage>
</organism>
<gene>
    <name evidence="9" type="ORF">HMPREF9944_01317</name>
</gene>
<comment type="caution">
    <text evidence="9">The sequence shown here is derived from an EMBL/GenBank/DDBJ whole genome shotgun (WGS) entry which is preliminary data.</text>
</comment>
<dbReference type="Pfam" id="PF13807">
    <property type="entry name" value="GNVR"/>
    <property type="match status" value="1"/>
</dbReference>
<evidence type="ECO:0000256" key="6">
    <source>
        <dbReference type="SAM" id="Phobius"/>
    </source>
</evidence>
<evidence type="ECO:0000256" key="3">
    <source>
        <dbReference type="ARBA" id="ARBA00022692"/>
    </source>
</evidence>
<name>H1HMI0_9BACT</name>
<keyword evidence="5 6" id="KW-0472">Membrane</keyword>
<keyword evidence="2" id="KW-1003">Cell membrane</keyword>
<evidence type="ECO:0000256" key="5">
    <source>
        <dbReference type="ARBA" id="ARBA00023136"/>
    </source>
</evidence>
<dbReference type="InterPro" id="IPR032807">
    <property type="entry name" value="GNVR"/>
</dbReference>
<dbReference type="InterPro" id="IPR050445">
    <property type="entry name" value="Bact_polysacc_biosynth/exp"/>
</dbReference>
<dbReference type="HOGENOM" id="CLU_009912_6_1_10"/>
<evidence type="ECO:0008006" key="11">
    <source>
        <dbReference type="Google" id="ProtNLM"/>
    </source>
</evidence>
<keyword evidence="3 6" id="KW-0812">Transmembrane</keyword>
<feature type="transmembrane region" description="Helical" evidence="6">
    <location>
        <begin position="26"/>
        <end position="44"/>
    </location>
</feature>
<dbReference type="Pfam" id="PF02706">
    <property type="entry name" value="Wzz"/>
    <property type="match status" value="1"/>
</dbReference>
<dbReference type="OrthoDB" id="9794577at2"/>
<evidence type="ECO:0000313" key="10">
    <source>
        <dbReference type="Proteomes" id="UP000003167"/>
    </source>
</evidence>
<proteinExistence type="predicted"/>
<dbReference type="RefSeq" id="WP_008565261.1">
    <property type="nucleotide sequence ID" value="NZ_JH594503.1"/>
</dbReference>
<feature type="domain" description="Tyrosine-protein kinase G-rich" evidence="8">
    <location>
        <begin position="442"/>
        <end position="515"/>
    </location>
</feature>
<evidence type="ECO:0000256" key="2">
    <source>
        <dbReference type="ARBA" id="ARBA00022475"/>
    </source>
</evidence>
<comment type="subcellular location">
    <subcellularLocation>
        <location evidence="1">Cell membrane</location>
        <topology evidence="1">Multi-pass membrane protein</topology>
    </subcellularLocation>
</comment>
<dbReference type="PANTHER" id="PTHR32309:SF13">
    <property type="entry name" value="FERRIC ENTEROBACTIN TRANSPORT PROTEIN FEPE"/>
    <property type="match status" value="1"/>
</dbReference>
<dbReference type="AlphaFoldDB" id="H1HMI0"/>
<protein>
    <recommendedName>
        <fullName evidence="11">Tyrosine kinase G-rich domain-containing protein</fullName>
    </recommendedName>
</protein>
<dbReference type="EMBL" id="AGEK01000025">
    <property type="protein sequence ID" value="EHO70698.1"/>
    <property type="molecule type" value="Genomic_DNA"/>
</dbReference>
<dbReference type="InterPro" id="IPR003856">
    <property type="entry name" value="LPS_length_determ_N"/>
</dbReference>
<keyword evidence="10" id="KW-1185">Reference proteome</keyword>
<feature type="transmembrane region" description="Helical" evidence="6">
    <location>
        <begin position="493"/>
        <end position="514"/>
    </location>
</feature>
<sequence>MQTSTSLPSTLTLKAYIHAVRSNRKWLFGSLIAFILLATAYLIMKNPVYERSSQIMVKEDATPGSKLTAGLSMIQGMGGLFGGSSNVSNELLAMKTPANIMEVVNRLHLDYVYSTRPFLRKLPLYGETLPVRVFIGRLKPNETATMKIDLNGNSVKIYGLKKGKTAFEQEYQGRVNGVFHTPIGPIAVTSTPVYTGKEDLTIRLNKVAAMDMADNILQNLNAGITEELGSVIDLSYQDAVPKRAEDILNMIIKVYNERWMADENMLNRTTTQFIDNRIAELTAELSKTERTLTTYKTKHDLPNAIEMTKLAIENSAMMSTELTTLRSQRTAASYMKQFLDKPSNANQTLPVNLLNNDKILSEQIGTYNRLQLERNRIAENSNANNSIVLGLEKQLGNLRTSIRAALDNSIRQADIQIAGYKGLKSENDSQLKASPMQAKFLLSAERQQKIEEQLYIFMLQKREESVLSKAFTPYKIRVLSPPMGSLKPMKPKASVIIFGALLVGLLLPMGWIFAKMNIEIMLREAA</sequence>
<feature type="domain" description="Polysaccharide chain length determinant N-terminal" evidence="7">
    <location>
        <begin position="10"/>
        <end position="102"/>
    </location>
</feature>
<dbReference type="STRING" id="999422.HMPREF9944_01317"/>
<accession>H1HMI0</accession>
<dbReference type="PANTHER" id="PTHR32309">
    <property type="entry name" value="TYROSINE-PROTEIN KINASE"/>
    <property type="match status" value="1"/>
</dbReference>
<dbReference type="GO" id="GO:0005886">
    <property type="term" value="C:plasma membrane"/>
    <property type="evidence" value="ECO:0007669"/>
    <property type="project" value="UniProtKB-SubCell"/>
</dbReference>
<evidence type="ECO:0000259" key="8">
    <source>
        <dbReference type="Pfam" id="PF13807"/>
    </source>
</evidence>